<gene>
    <name evidence="1" type="ORF">OUY18_12710</name>
</gene>
<protein>
    <submittedName>
        <fullName evidence="1">Gamma-glutamyl-gamma-aminobutyrate hydrolase family protein</fullName>
    </submittedName>
</protein>
<dbReference type="SUPFAM" id="SSF52317">
    <property type="entry name" value="Class I glutamine amidotransferase-like"/>
    <property type="match status" value="1"/>
</dbReference>
<dbReference type="PANTHER" id="PTHR43235">
    <property type="entry name" value="GLUTAMINE AMIDOTRANSFERASE PB2B2.05-RELATED"/>
    <property type="match status" value="1"/>
</dbReference>
<proteinExistence type="predicted"/>
<comment type="caution">
    <text evidence="1">The sequence shown here is derived from an EMBL/GenBank/DDBJ whole genome shotgun (WGS) entry which is preliminary data.</text>
</comment>
<dbReference type="Pfam" id="PF07722">
    <property type="entry name" value="Peptidase_C26"/>
    <property type="match status" value="1"/>
</dbReference>
<evidence type="ECO:0000313" key="2">
    <source>
        <dbReference type="Proteomes" id="UP001082703"/>
    </source>
</evidence>
<accession>A0ABT4BW40</accession>
<dbReference type="GO" id="GO:0016787">
    <property type="term" value="F:hydrolase activity"/>
    <property type="evidence" value="ECO:0007669"/>
    <property type="project" value="UniProtKB-KW"/>
</dbReference>
<dbReference type="InterPro" id="IPR029062">
    <property type="entry name" value="Class_I_gatase-like"/>
</dbReference>
<dbReference type="CDD" id="cd01745">
    <property type="entry name" value="GATase1_2"/>
    <property type="match status" value="1"/>
</dbReference>
<dbReference type="Gene3D" id="3.40.50.880">
    <property type="match status" value="1"/>
</dbReference>
<dbReference type="EMBL" id="JAPOHA010000015">
    <property type="protein sequence ID" value="MCY1715109.1"/>
    <property type="molecule type" value="Genomic_DNA"/>
</dbReference>
<dbReference type="PROSITE" id="PS51273">
    <property type="entry name" value="GATASE_TYPE_1"/>
    <property type="match status" value="1"/>
</dbReference>
<evidence type="ECO:0000313" key="1">
    <source>
        <dbReference type="EMBL" id="MCY1715109.1"/>
    </source>
</evidence>
<organism evidence="1 2">
    <name type="scientific">Caproiciproducens galactitolivorans</name>
    <dbReference type="NCBI Taxonomy" id="642589"/>
    <lineage>
        <taxon>Bacteria</taxon>
        <taxon>Bacillati</taxon>
        <taxon>Bacillota</taxon>
        <taxon>Clostridia</taxon>
        <taxon>Eubacteriales</taxon>
        <taxon>Acutalibacteraceae</taxon>
        <taxon>Caproiciproducens</taxon>
    </lineage>
</organism>
<reference evidence="1 2" key="1">
    <citation type="submission" date="2022-11" db="EMBL/GenBank/DDBJ databases">
        <authorList>
            <person name="Caiyu Z."/>
        </authorList>
    </citation>
    <scope>NUCLEOTIDE SEQUENCE [LARGE SCALE GENOMIC DNA]</scope>
    <source>
        <strain evidence="1 2">YR-4</strain>
    </source>
</reference>
<keyword evidence="2" id="KW-1185">Reference proteome</keyword>
<dbReference type="InterPro" id="IPR011697">
    <property type="entry name" value="Peptidase_C26"/>
</dbReference>
<name>A0ABT4BW40_9FIRM</name>
<dbReference type="InterPro" id="IPR044668">
    <property type="entry name" value="PuuD-like"/>
</dbReference>
<keyword evidence="1" id="KW-0378">Hydrolase</keyword>
<dbReference type="PANTHER" id="PTHR43235:SF1">
    <property type="entry name" value="GLUTAMINE AMIDOTRANSFERASE PB2B2.05-RELATED"/>
    <property type="match status" value="1"/>
</dbReference>
<dbReference type="Proteomes" id="UP001082703">
    <property type="component" value="Unassembled WGS sequence"/>
</dbReference>
<sequence>MAKPVIGVTPLFDTEQQRLWMRPNYLHAVEESGGIPLVLPLMQDEADLAALAQRCDGFLFSGGPDPHPALYGEETLRFCGAIDQRRDRLEISLLHQALRLDKPVFGICRGIQLFNAALGGSLYQDIPAQTAGEPIAHYQQPPYDVPVHSVEIEKDTPLYDILKKTKMMVNSMHHQAVKTIAPALRCAAKSKDGLVECLYMPGRRFFMGVQWHPEYLFEPDSDGERLFQAFLLAAEK</sequence>
<dbReference type="RefSeq" id="WP_268059146.1">
    <property type="nucleotide sequence ID" value="NZ_JAPOHA010000015.1"/>
</dbReference>